<sequence>MKNTITIFSIFLNIILVGVIFIYAGKRGYLGRMLVMANANYLELPTDTLSSQPGWLDEVKYQVTVAHPRQIKTCFFGDSITSMLGNTLGNDTFNWAMGGMSAISQLEQLKFLTAVKIKCDRAIIALGTNDAIYRTMDGQFVNNMRQIIATVKQDMGAKKVVLLLAFYSTVEASHDVTVAAPISRVDRFNRLIRQVAVGEKLSIDEEVVQPLFDGKALKANLTSDGVHLNADGKIIYREALLKIVADLDKNH</sequence>
<dbReference type="Proteomes" id="UP001384579">
    <property type="component" value="Unassembled WGS sequence"/>
</dbReference>
<dbReference type="Gene3D" id="3.40.50.1110">
    <property type="entry name" value="SGNH hydrolase"/>
    <property type="match status" value="1"/>
</dbReference>
<evidence type="ECO:0000259" key="2">
    <source>
        <dbReference type="Pfam" id="PF13472"/>
    </source>
</evidence>
<keyword evidence="3" id="KW-0378">Hydrolase</keyword>
<feature type="transmembrane region" description="Helical" evidence="1">
    <location>
        <begin position="6"/>
        <end position="24"/>
    </location>
</feature>
<organism evidence="3 4">
    <name type="scientific">Microcoleus anatoxicus PTRS2</name>
    <dbReference type="NCBI Taxonomy" id="2705321"/>
    <lineage>
        <taxon>Bacteria</taxon>
        <taxon>Bacillati</taxon>
        <taxon>Cyanobacteriota</taxon>
        <taxon>Cyanophyceae</taxon>
        <taxon>Oscillatoriophycideae</taxon>
        <taxon>Oscillatoriales</taxon>
        <taxon>Microcoleaceae</taxon>
        <taxon>Microcoleus</taxon>
        <taxon>Microcoleus anatoxicus</taxon>
    </lineage>
</organism>
<name>A0ABU8YMK3_9CYAN</name>
<evidence type="ECO:0000313" key="4">
    <source>
        <dbReference type="Proteomes" id="UP001384579"/>
    </source>
</evidence>
<dbReference type="SUPFAM" id="SSF52266">
    <property type="entry name" value="SGNH hydrolase"/>
    <property type="match status" value="1"/>
</dbReference>
<evidence type="ECO:0000256" key="1">
    <source>
        <dbReference type="SAM" id="Phobius"/>
    </source>
</evidence>
<feature type="domain" description="SGNH hydrolase-type esterase" evidence="2">
    <location>
        <begin position="81"/>
        <end position="232"/>
    </location>
</feature>
<dbReference type="EC" id="3.1.-.-" evidence="3"/>
<protein>
    <submittedName>
        <fullName evidence="3">SGNH/GDSL hydrolase family protein</fullName>
        <ecNumber evidence="3">3.1.-.-</ecNumber>
    </submittedName>
</protein>
<dbReference type="InterPro" id="IPR013830">
    <property type="entry name" value="SGNH_hydro"/>
</dbReference>
<accession>A0ABU8YMK3</accession>
<keyword evidence="1" id="KW-0472">Membrane</keyword>
<dbReference type="InterPro" id="IPR036514">
    <property type="entry name" value="SGNH_hydro_sf"/>
</dbReference>
<dbReference type="EMBL" id="JBBLXS010000132">
    <property type="protein sequence ID" value="MEK0185593.1"/>
    <property type="molecule type" value="Genomic_DNA"/>
</dbReference>
<reference evidence="3 4" key="1">
    <citation type="journal article" date="2020" name="Harmful Algae">
        <title>Molecular and morphological characterization of a novel dihydroanatoxin-a producing Microcoleus species (cyanobacteria) from the Russian River, California, USA.</title>
        <authorList>
            <person name="Conklin K.Y."/>
            <person name="Stancheva R."/>
            <person name="Otten T.G."/>
            <person name="Fadness R."/>
            <person name="Boyer G.L."/>
            <person name="Read B."/>
            <person name="Zhang X."/>
            <person name="Sheath R.G."/>
        </authorList>
    </citation>
    <scope>NUCLEOTIDE SEQUENCE [LARGE SCALE GENOMIC DNA]</scope>
    <source>
        <strain evidence="3 4">PTRS2</strain>
    </source>
</reference>
<keyword evidence="1" id="KW-1133">Transmembrane helix</keyword>
<dbReference type="RefSeq" id="WP_340520506.1">
    <property type="nucleotide sequence ID" value="NZ_JBBLXS010000132.1"/>
</dbReference>
<keyword evidence="1" id="KW-0812">Transmembrane</keyword>
<keyword evidence="4" id="KW-1185">Reference proteome</keyword>
<comment type="caution">
    <text evidence="3">The sequence shown here is derived from an EMBL/GenBank/DDBJ whole genome shotgun (WGS) entry which is preliminary data.</text>
</comment>
<gene>
    <name evidence="3" type="ORF">WMG39_12150</name>
</gene>
<dbReference type="GO" id="GO:0016787">
    <property type="term" value="F:hydrolase activity"/>
    <property type="evidence" value="ECO:0007669"/>
    <property type="project" value="UniProtKB-KW"/>
</dbReference>
<dbReference type="CDD" id="cd00229">
    <property type="entry name" value="SGNH_hydrolase"/>
    <property type="match status" value="1"/>
</dbReference>
<proteinExistence type="predicted"/>
<dbReference type="Pfam" id="PF13472">
    <property type="entry name" value="Lipase_GDSL_2"/>
    <property type="match status" value="1"/>
</dbReference>
<evidence type="ECO:0000313" key="3">
    <source>
        <dbReference type="EMBL" id="MEK0185593.1"/>
    </source>
</evidence>